<keyword evidence="2 8" id="KW-0645">Protease</keyword>
<evidence type="ECO:0000313" key="10">
    <source>
        <dbReference type="Proteomes" id="UP000199040"/>
    </source>
</evidence>
<sequence length="221" mass="24174">MCGRFALFDDVRQVADSFSYPIASGATFPPTSYNVAPGDPIVAIAATDGEPEVTTLKWTFQPRWAPKDAPRTHVAKAESLASSRFWKGAFTRHRCLVPVNGWFEWQHEGDRKRPFYFCGASNRLILLAGVFTKQADGELGCAIVTQPAQGQAKRIHSRMPVVVAAGADAWLDPEVRDRDTLKKHLKPLPPWQLVSYPVSSAVNDAAAEGQGLLASVEGVEE</sequence>
<dbReference type="EC" id="3.4.-.-" evidence="8"/>
<accession>A0A1I3EMD8</accession>
<name>A0A1I3EMD8_9GAMM</name>
<dbReference type="Proteomes" id="UP000199040">
    <property type="component" value="Unassembled WGS sequence"/>
</dbReference>
<organism evidence="9 10">
    <name type="scientific">Modicisalibacter xianhensis</name>
    <dbReference type="NCBI Taxonomy" id="442341"/>
    <lineage>
        <taxon>Bacteria</taxon>
        <taxon>Pseudomonadati</taxon>
        <taxon>Pseudomonadota</taxon>
        <taxon>Gammaproteobacteria</taxon>
        <taxon>Oceanospirillales</taxon>
        <taxon>Halomonadaceae</taxon>
        <taxon>Modicisalibacter</taxon>
    </lineage>
</organism>
<dbReference type="GO" id="GO:0016829">
    <property type="term" value="F:lyase activity"/>
    <property type="evidence" value="ECO:0007669"/>
    <property type="project" value="UniProtKB-KW"/>
</dbReference>
<dbReference type="AlphaFoldDB" id="A0A1I3EMD8"/>
<evidence type="ECO:0000256" key="6">
    <source>
        <dbReference type="ARBA" id="ARBA00023125"/>
    </source>
</evidence>
<dbReference type="GO" id="GO:0003697">
    <property type="term" value="F:single-stranded DNA binding"/>
    <property type="evidence" value="ECO:0007669"/>
    <property type="project" value="InterPro"/>
</dbReference>
<evidence type="ECO:0000256" key="8">
    <source>
        <dbReference type="RuleBase" id="RU364100"/>
    </source>
</evidence>
<dbReference type="PANTHER" id="PTHR13604:SF0">
    <property type="entry name" value="ABASIC SITE PROCESSING PROTEIN HMCES"/>
    <property type="match status" value="1"/>
</dbReference>
<keyword evidence="6" id="KW-0238">DNA-binding</keyword>
<keyword evidence="4 8" id="KW-0378">Hydrolase</keyword>
<evidence type="ECO:0000256" key="4">
    <source>
        <dbReference type="ARBA" id="ARBA00022801"/>
    </source>
</evidence>
<reference evidence="9 10" key="1">
    <citation type="submission" date="2016-10" db="EMBL/GenBank/DDBJ databases">
        <authorList>
            <person name="de Groot N.N."/>
        </authorList>
    </citation>
    <scope>NUCLEOTIDE SEQUENCE [LARGE SCALE GENOMIC DNA]</scope>
    <source>
        <strain evidence="9 10">CGMCC 1.6848</strain>
    </source>
</reference>
<dbReference type="GO" id="GO:0006508">
    <property type="term" value="P:proteolysis"/>
    <property type="evidence" value="ECO:0007669"/>
    <property type="project" value="UniProtKB-KW"/>
</dbReference>
<dbReference type="InterPro" id="IPR003738">
    <property type="entry name" value="SRAP"/>
</dbReference>
<dbReference type="Pfam" id="PF02586">
    <property type="entry name" value="SRAP"/>
    <property type="match status" value="1"/>
</dbReference>
<dbReference type="GO" id="GO:0106300">
    <property type="term" value="P:protein-DNA covalent cross-linking repair"/>
    <property type="evidence" value="ECO:0007669"/>
    <property type="project" value="InterPro"/>
</dbReference>
<dbReference type="InterPro" id="IPR036590">
    <property type="entry name" value="SRAP-like"/>
</dbReference>
<protein>
    <recommendedName>
        <fullName evidence="8">Abasic site processing protein</fullName>
        <ecNumber evidence="8">3.4.-.-</ecNumber>
    </recommendedName>
</protein>
<proteinExistence type="inferred from homology"/>
<comment type="similarity">
    <text evidence="1 8">Belongs to the SOS response-associated peptidase family.</text>
</comment>
<dbReference type="Gene3D" id="3.90.1680.10">
    <property type="entry name" value="SOS response associated peptidase-like"/>
    <property type="match status" value="1"/>
</dbReference>
<keyword evidence="5" id="KW-0190">Covalent protein-DNA linkage</keyword>
<evidence type="ECO:0000256" key="7">
    <source>
        <dbReference type="ARBA" id="ARBA00023239"/>
    </source>
</evidence>
<keyword evidence="7" id="KW-0456">Lyase</keyword>
<dbReference type="RefSeq" id="WP_092848777.1">
    <property type="nucleotide sequence ID" value="NZ_FOPY01000014.1"/>
</dbReference>
<dbReference type="PANTHER" id="PTHR13604">
    <property type="entry name" value="DC12-RELATED"/>
    <property type="match status" value="1"/>
</dbReference>
<evidence type="ECO:0000256" key="5">
    <source>
        <dbReference type="ARBA" id="ARBA00023124"/>
    </source>
</evidence>
<dbReference type="EMBL" id="FOPY01000014">
    <property type="protein sequence ID" value="SFI00129.1"/>
    <property type="molecule type" value="Genomic_DNA"/>
</dbReference>
<evidence type="ECO:0000256" key="2">
    <source>
        <dbReference type="ARBA" id="ARBA00022670"/>
    </source>
</evidence>
<evidence type="ECO:0000256" key="1">
    <source>
        <dbReference type="ARBA" id="ARBA00008136"/>
    </source>
</evidence>
<evidence type="ECO:0000256" key="3">
    <source>
        <dbReference type="ARBA" id="ARBA00022763"/>
    </source>
</evidence>
<dbReference type="GO" id="GO:0008233">
    <property type="term" value="F:peptidase activity"/>
    <property type="evidence" value="ECO:0007669"/>
    <property type="project" value="UniProtKB-KW"/>
</dbReference>
<keyword evidence="10" id="KW-1185">Reference proteome</keyword>
<dbReference type="SUPFAM" id="SSF143081">
    <property type="entry name" value="BB1717-like"/>
    <property type="match status" value="1"/>
</dbReference>
<keyword evidence="3" id="KW-0227">DNA damage</keyword>
<gene>
    <name evidence="9" type="ORF">SAMN04487959_11453</name>
</gene>
<evidence type="ECO:0000313" key="9">
    <source>
        <dbReference type="EMBL" id="SFI00129.1"/>
    </source>
</evidence>